<dbReference type="GO" id="GO:0036498">
    <property type="term" value="P:IRE1-mediated unfolded protein response"/>
    <property type="evidence" value="ECO:0007669"/>
    <property type="project" value="TreeGrafter"/>
</dbReference>
<dbReference type="GO" id="GO:0005524">
    <property type="term" value="F:ATP binding"/>
    <property type="evidence" value="ECO:0007669"/>
    <property type="project" value="UniProtKB-KW"/>
</dbReference>
<dbReference type="GO" id="GO:0070059">
    <property type="term" value="P:intrinsic apoptotic signaling pathway in response to endoplasmic reticulum stress"/>
    <property type="evidence" value="ECO:0007669"/>
    <property type="project" value="TreeGrafter"/>
</dbReference>
<accession>A0A8S9ZZD2</accession>
<evidence type="ECO:0000313" key="7">
    <source>
        <dbReference type="Proteomes" id="UP000605970"/>
    </source>
</evidence>
<dbReference type="InterPro" id="IPR000719">
    <property type="entry name" value="Prot_kinase_dom"/>
</dbReference>
<dbReference type="Gene3D" id="1.20.1440.180">
    <property type="entry name" value="KEN domain"/>
    <property type="match status" value="1"/>
</dbReference>
<feature type="domain" description="Protein kinase" evidence="4">
    <location>
        <begin position="1"/>
        <end position="164"/>
    </location>
</feature>
<keyword evidence="1" id="KW-0732">Signal</keyword>
<gene>
    <name evidence="6" type="ORF">Mgra_00002016</name>
</gene>
<evidence type="ECO:0000313" key="6">
    <source>
        <dbReference type="EMBL" id="KAF7638638.1"/>
    </source>
</evidence>
<name>A0A8S9ZZD2_9BILA</name>
<keyword evidence="3" id="KW-0067">ATP-binding</keyword>
<dbReference type="InterPro" id="IPR008271">
    <property type="entry name" value="Ser/Thr_kinase_AS"/>
</dbReference>
<dbReference type="PROSITE" id="PS00108">
    <property type="entry name" value="PROTEIN_KINASE_ST"/>
    <property type="match status" value="1"/>
</dbReference>
<dbReference type="SUPFAM" id="SSF56112">
    <property type="entry name" value="Protein kinase-like (PK-like)"/>
    <property type="match status" value="1"/>
</dbReference>
<dbReference type="PANTHER" id="PTHR13954">
    <property type="entry name" value="IRE1-RELATED"/>
    <property type="match status" value="1"/>
</dbReference>
<proteinExistence type="predicted"/>
<dbReference type="GO" id="GO:1990604">
    <property type="term" value="C:IRE1-TRAF2-ASK1 complex"/>
    <property type="evidence" value="ECO:0007669"/>
    <property type="project" value="TreeGrafter"/>
</dbReference>
<dbReference type="EMBL" id="JABEBT010000011">
    <property type="protein sequence ID" value="KAF7638638.1"/>
    <property type="molecule type" value="Genomic_DNA"/>
</dbReference>
<dbReference type="GO" id="GO:0004521">
    <property type="term" value="F:RNA endonuclease activity"/>
    <property type="evidence" value="ECO:0007669"/>
    <property type="project" value="InterPro"/>
</dbReference>
<dbReference type="InterPro" id="IPR045133">
    <property type="entry name" value="IRE1/2-like"/>
</dbReference>
<evidence type="ECO:0000259" key="5">
    <source>
        <dbReference type="PROSITE" id="PS51392"/>
    </source>
</evidence>
<dbReference type="PROSITE" id="PS50011">
    <property type="entry name" value="PROTEIN_KINASE_DOM"/>
    <property type="match status" value="1"/>
</dbReference>
<evidence type="ECO:0000256" key="2">
    <source>
        <dbReference type="ARBA" id="ARBA00022741"/>
    </source>
</evidence>
<dbReference type="GO" id="GO:0004674">
    <property type="term" value="F:protein serine/threonine kinase activity"/>
    <property type="evidence" value="ECO:0007669"/>
    <property type="project" value="InterPro"/>
</dbReference>
<dbReference type="InterPro" id="IPR010513">
    <property type="entry name" value="KEN_dom"/>
</dbReference>
<dbReference type="SMART" id="SM00220">
    <property type="entry name" value="S_TKc"/>
    <property type="match status" value="1"/>
</dbReference>
<evidence type="ECO:0000256" key="3">
    <source>
        <dbReference type="ARBA" id="ARBA00022840"/>
    </source>
</evidence>
<feature type="domain" description="KEN" evidence="5">
    <location>
        <begin position="167"/>
        <end position="293"/>
    </location>
</feature>
<dbReference type="InterPro" id="IPR038357">
    <property type="entry name" value="KEN_sf"/>
</dbReference>
<sequence length="426" mass="49563">MKQATDGIAHLHHINIIHRDVKPKNILLTGLSANDSTKNFSRLRVKISDFGLCKTVKIGHNSISKVSGAVGTEGWMAPELLDPNASTYAVDVFSLGCVFYYTLTDGEHPFGESFSRMNNISNGIYFLSHLNEDEYTSRTLISSMLRKEAGRRPAASAVASHPLFWEPTKQLQFLMEVSDWIEKKEPRDPIMRRLEWRRDLVFTNWLDQVDELLRLDLLKQRQYMNNVRDLLRAIRNKKHHYQELSIELRNILGMIPVDYLSYFTTRFPMLLMHSFMSLACIGNESVFRNYYSPEKLRDFYEKEQTALFLSEKGKRNLSPANWRSDINLSSKQVSSTTTTFQPQLNLLFDPSIPPPLFIKQNNSPNLKITEEVKDQINEQEKEKFLFTEKTETIVNNEQFVKVPKNKNKKKKRKAPFYLLVDEEKKN</sequence>
<keyword evidence="2" id="KW-0547">Nucleotide-binding</keyword>
<dbReference type="Pfam" id="PF00069">
    <property type="entry name" value="Pkinase"/>
    <property type="match status" value="1"/>
</dbReference>
<protein>
    <submittedName>
        <fullName evidence="6">Uncharacterized protein</fullName>
    </submittedName>
</protein>
<dbReference type="GO" id="GO:0006397">
    <property type="term" value="P:mRNA processing"/>
    <property type="evidence" value="ECO:0007669"/>
    <property type="project" value="InterPro"/>
</dbReference>
<dbReference type="Gene3D" id="1.10.510.10">
    <property type="entry name" value="Transferase(Phosphotransferase) domain 1"/>
    <property type="match status" value="1"/>
</dbReference>
<dbReference type="Proteomes" id="UP000605970">
    <property type="component" value="Unassembled WGS sequence"/>
</dbReference>
<dbReference type="InterPro" id="IPR011009">
    <property type="entry name" value="Kinase-like_dom_sf"/>
</dbReference>
<dbReference type="Pfam" id="PF06479">
    <property type="entry name" value="Ribonuc_2-5A"/>
    <property type="match status" value="1"/>
</dbReference>
<dbReference type="PANTHER" id="PTHR13954:SF6">
    <property type="entry name" value="NON-SPECIFIC SERINE_THREONINE PROTEIN KINASE"/>
    <property type="match status" value="1"/>
</dbReference>
<evidence type="ECO:0000259" key="4">
    <source>
        <dbReference type="PROSITE" id="PS50011"/>
    </source>
</evidence>
<reference evidence="6" key="1">
    <citation type="journal article" date="2020" name="Ecol. Evol.">
        <title>Genome structure and content of the rice root-knot nematode (Meloidogyne graminicola).</title>
        <authorList>
            <person name="Phan N.T."/>
            <person name="Danchin E.G.J."/>
            <person name="Klopp C."/>
            <person name="Perfus-Barbeoch L."/>
            <person name="Kozlowski D.K."/>
            <person name="Koutsovoulos G.D."/>
            <person name="Lopez-Roques C."/>
            <person name="Bouchez O."/>
            <person name="Zahm M."/>
            <person name="Besnard G."/>
            <person name="Bellafiore S."/>
        </authorList>
    </citation>
    <scope>NUCLEOTIDE SEQUENCE</scope>
    <source>
        <strain evidence="6">VN-18</strain>
    </source>
</reference>
<dbReference type="PROSITE" id="PS51392">
    <property type="entry name" value="KEN"/>
    <property type="match status" value="1"/>
</dbReference>
<dbReference type="SMART" id="SM00580">
    <property type="entry name" value="PUG"/>
    <property type="match status" value="1"/>
</dbReference>
<dbReference type="GO" id="GO:0051082">
    <property type="term" value="F:unfolded protein binding"/>
    <property type="evidence" value="ECO:0007669"/>
    <property type="project" value="TreeGrafter"/>
</dbReference>
<keyword evidence="7" id="KW-1185">Reference proteome</keyword>
<organism evidence="6 7">
    <name type="scientific">Meloidogyne graminicola</name>
    <dbReference type="NCBI Taxonomy" id="189291"/>
    <lineage>
        <taxon>Eukaryota</taxon>
        <taxon>Metazoa</taxon>
        <taxon>Ecdysozoa</taxon>
        <taxon>Nematoda</taxon>
        <taxon>Chromadorea</taxon>
        <taxon>Rhabditida</taxon>
        <taxon>Tylenchina</taxon>
        <taxon>Tylenchomorpha</taxon>
        <taxon>Tylenchoidea</taxon>
        <taxon>Meloidogynidae</taxon>
        <taxon>Meloidogyninae</taxon>
        <taxon>Meloidogyne</taxon>
    </lineage>
</organism>
<dbReference type="OrthoDB" id="63989at2759"/>
<comment type="caution">
    <text evidence="6">The sequence shown here is derived from an EMBL/GenBank/DDBJ whole genome shotgun (WGS) entry which is preliminary data.</text>
</comment>
<dbReference type="AlphaFoldDB" id="A0A8S9ZZD2"/>
<evidence type="ECO:0000256" key="1">
    <source>
        <dbReference type="ARBA" id="ARBA00022729"/>
    </source>
</evidence>